<dbReference type="KEGG" id="amv:ACMV_P3_00600"/>
<keyword evidence="3" id="KW-1185">Reference proteome</keyword>
<dbReference type="Proteomes" id="UP000007100">
    <property type="component" value="Plasmid pACMV3"/>
</dbReference>
<evidence type="ECO:0000313" key="3">
    <source>
        <dbReference type="Proteomes" id="UP000007100"/>
    </source>
</evidence>
<reference evidence="2 3" key="1">
    <citation type="submission" date="2010-12" db="EMBL/GenBank/DDBJ databases">
        <title>Whole genome sequence of Acidiphilium multivorum AIU301.</title>
        <authorList>
            <person name="Narita-Yamada S."/>
            <person name="Nakamura S."/>
            <person name="Ito N."/>
            <person name="Takarada H."/>
            <person name="Katano Y."/>
            <person name="Nakazawa H."/>
            <person name="Hosoyama A."/>
            <person name="Yamada R."/>
            <person name="Fujita N."/>
        </authorList>
    </citation>
    <scope>NUCLEOTIDE SEQUENCE [LARGE SCALE GENOMIC DNA]</scope>
    <source>
        <strain evidence="3">DSM 11245 / JCM 8867 / AIU301</strain>
        <plasmid evidence="2 3">pACMV3</plasmid>
    </source>
</reference>
<feature type="region of interest" description="Disordered" evidence="1">
    <location>
        <begin position="26"/>
        <end position="51"/>
    </location>
</feature>
<sequence>MSKRPAIDLAALTSEAARPMTEAVQRVPRPTPAAVPPPAPANAQHAAERPTRTANLQALAFKVSPAFRKRFRQRAAAADLKLNELLFEALDAWEVQRGLKR</sequence>
<evidence type="ECO:0000256" key="1">
    <source>
        <dbReference type="SAM" id="MobiDB-lite"/>
    </source>
</evidence>
<keyword evidence="2" id="KW-0614">Plasmid</keyword>
<geneLocation type="plasmid" evidence="2 3">
    <name>pACMV3</name>
</geneLocation>
<gene>
    <name evidence="2" type="ordered locus">ACMV_P3_00600</name>
</gene>
<organism evidence="2 3">
    <name type="scientific">Acidiphilium multivorum (strain DSM 11245 / JCM 8867 / NBRC 100883 / AIU 301)</name>
    <dbReference type="NCBI Taxonomy" id="926570"/>
    <lineage>
        <taxon>Bacteria</taxon>
        <taxon>Pseudomonadati</taxon>
        <taxon>Pseudomonadota</taxon>
        <taxon>Alphaproteobacteria</taxon>
        <taxon>Acetobacterales</taxon>
        <taxon>Acidocellaceae</taxon>
        <taxon>Acidiphilium</taxon>
    </lineage>
</organism>
<feature type="compositionally biased region" description="Pro residues" evidence="1">
    <location>
        <begin position="29"/>
        <end position="40"/>
    </location>
</feature>
<protein>
    <submittedName>
        <fullName evidence="2">Uncharacterized protein</fullName>
    </submittedName>
</protein>
<dbReference type="RefSeq" id="WP_013635138.1">
    <property type="nucleotide sequence ID" value="NC_015179.1"/>
</dbReference>
<dbReference type="EMBL" id="AP012038">
    <property type="protein sequence ID" value="BAJ83209.1"/>
    <property type="molecule type" value="Genomic_DNA"/>
</dbReference>
<dbReference type="HOGENOM" id="CLU_2285310_0_0_5"/>
<proteinExistence type="predicted"/>
<dbReference type="AlphaFoldDB" id="F0J7Z2"/>
<name>F0J7Z2_ACIMA</name>
<accession>F0J7Z2</accession>
<evidence type="ECO:0000313" key="2">
    <source>
        <dbReference type="EMBL" id="BAJ83209.1"/>
    </source>
</evidence>